<feature type="region of interest" description="Disordered" evidence="1">
    <location>
        <begin position="503"/>
        <end position="530"/>
    </location>
</feature>
<evidence type="ECO:0000313" key="2">
    <source>
        <dbReference type="EMBL" id="GMH09974.1"/>
    </source>
</evidence>
<evidence type="ECO:0000256" key="1">
    <source>
        <dbReference type="SAM" id="MobiDB-lite"/>
    </source>
</evidence>
<feature type="compositionally biased region" description="Low complexity" evidence="1">
    <location>
        <begin position="146"/>
        <end position="162"/>
    </location>
</feature>
<feature type="compositionally biased region" description="Basic and acidic residues" evidence="1">
    <location>
        <begin position="177"/>
        <end position="192"/>
    </location>
</feature>
<sequence>MLMHKHGMEGIMGDATKIRKRGCSPSSSISSAVQNYRFKRAILVGKKRGGRSTTPVPTWRMVSSRSPSIASRVSAAAEFSPKYPPNQSGNQRAAQQLPPVSARKLAATLWELNEVPSPRTMRWEDLTERRMRGETRRERVGRSVNSGSLPPHLSDPSHSPVSERMNQSRTCTHRRRESSTSRRPKTTDHDVGALDSVSHASLVEIETRSRCWTPAGSTTGVKPRLKDVSNALTTSKELLKIISRMWARDEQPSSSTSLISALHAELERARLQVNQLIHDQLSGQSEINYLLRHFEEEKAAWKSKERETIESAIDSIAGELEVERKLRRRFESLNKKLGKELAETKELFLKALKELEGKKRVKEIIEEEEEMKTESLGMHKEVEKDRRVLLIADSLCKDKPPFEEKNAFVDNIRHKFEAFLGGKEKGNSLMYRRTDGDLIRANVGYPIREGKEEGNDEEAEGGVDNGDDSTESDLHSIELNLGNFNTAINSTYESLVPRNSKRLSADKELKGRKSSTVKTSRRSATLPRSSSDIAEWRGHATSVQAFDYLGIPELKKQAQRKSCGDEMLRYKSVKDLRENGVAISQPLRSRDLGSGALVRLDEGLVEGKNGRRSRQ</sequence>
<feature type="region of interest" description="Disordered" evidence="1">
    <location>
        <begin position="77"/>
        <end position="98"/>
    </location>
</feature>
<evidence type="ECO:0000313" key="3">
    <source>
        <dbReference type="Proteomes" id="UP001279734"/>
    </source>
</evidence>
<dbReference type="AlphaFoldDB" id="A0AAD3XML9"/>
<dbReference type="Proteomes" id="UP001279734">
    <property type="component" value="Unassembled WGS sequence"/>
</dbReference>
<comment type="caution">
    <text evidence="2">The sequence shown here is derived from an EMBL/GenBank/DDBJ whole genome shotgun (WGS) entry which is preliminary data.</text>
</comment>
<feature type="compositionally biased region" description="Basic and acidic residues" evidence="1">
    <location>
        <begin position="125"/>
        <end position="141"/>
    </location>
</feature>
<feature type="region of interest" description="Disordered" evidence="1">
    <location>
        <begin position="447"/>
        <end position="472"/>
    </location>
</feature>
<proteinExistence type="predicted"/>
<dbReference type="InterPro" id="IPR043424">
    <property type="entry name" value="BLT-like"/>
</dbReference>
<organism evidence="2 3">
    <name type="scientific">Nepenthes gracilis</name>
    <name type="common">Slender pitcher plant</name>
    <dbReference type="NCBI Taxonomy" id="150966"/>
    <lineage>
        <taxon>Eukaryota</taxon>
        <taxon>Viridiplantae</taxon>
        <taxon>Streptophyta</taxon>
        <taxon>Embryophyta</taxon>
        <taxon>Tracheophyta</taxon>
        <taxon>Spermatophyta</taxon>
        <taxon>Magnoliopsida</taxon>
        <taxon>eudicotyledons</taxon>
        <taxon>Gunneridae</taxon>
        <taxon>Pentapetalae</taxon>
        <taxon>Caryophyllales</taxon>
        <taxon>Nepenthaceae</taxon>
        <taxon>Nepenthes</taxon>
    </lineage>
</organism>
<feature type="compositionally biased region" description="Basic residues" evidence="1">
    <location>
        <begin position="512"/>
        <end position="521"/>
    </location>
</feature>
<name>A0AAD3XML9_NEPGR</name>
<feature type="region of interest" description="Disordered" evidence="1">
    <location>
        <begin position="125"/>
        <end position="192"/>
    </location>
</feature>
<dbReference type="PANTHER" id="PTHR31071:SF7">
    <property type="entry name" value="OS04G0382800 PROTEIN"/>
    <property type="match status" value="1"/>
</dbReference>
<gene>
    <name evidence="2" type="ORF">Nepgr_011815</name>
</gene>
<keyword evidence="3" id="KW-1185">Reference proteome</keyword>
<feature type="compositionally biased region" description="Polar residues" evidence="1">
    <location>
        <begin position="85"/>
        <end position="94"/>
    </location>
</feature>
<accession>A0AAD3XML9</accession>
<reference evidence="2" key="1">
    <citation type="submission" date="2023-05" db="EMBL/GenBank/DDBJ databases">
        <title>Nepenthes gracilis genome sequencing.</title>
        <authorList>
            <person name="Fukushima K."/>
        </authorList>
    </citation>
    <scope>NUCLEOTIDE SEQUENCE</scope>
    <source>
        <strain evidence="2">SING2019-196</strain>
    </source>
</reference>
<dbReference type="PANTHER" id="PTHR31071">
    <property type="entry name" value="GB|AAF24581.1"/>
    <property type="match status" value="1"/>
</dbReference>
<dbReference type="EMBL" id="BSYO01000009">
    <property type="protein sequence ID" value="GMH09974.1"/>
    <property type="molecule type" value="Genomic_DNA"/>
</dbReference>
<protein>
    <submittedName>
        <fullName evidence="2">Uncharacterized protein</fullName>
    </submittedName>
</protein>
<feature type="compositionally biased region" description="Acidic residues" evidence="1">
    <location>
        <begin position="454"/>
        <end position="471"/>
    </location>
</feature>